<dbReference type="AlphaFoldDB" id="A0A645IPL7"/>
<dbReference type="EMBL" id="VSSQ01120221">
    <property type="protein sequence ID" value="MPN53271.1"/>
    <property type="molecule type" value="Genomic_DNA"/>
</dbReference>
<dbReference type="InterPro" id="IPR020627">
    <property type="entry name" value="KhpA"/>
</dbReference>
<dbReference type="PANTHER" id="PTHR34654:SF1">
    <property type="entry name" value="RNA-BINDING PROTEIN KHPA"/>
    <property type="match status" value="1"/>
</dbReference>
<comment type="caution">
    <text evidence="3">The sequence shown here is derived from an EMBL/GenBank/DDBJ whole genome shotgun (WGS) entry which is preliminary data.</text>
</comment>
<dbReference type="Gene3D" id="3.30.300.20">
    <property type="match status" value="1"/>
</dbReference>
<evidence type="ECO:0000256" key="1">
    <source>
        <dbReference type="ARBA" id="ARBA00022490"/>
    </source>
</evidence>
<dbReference type="GO" id="GO:0003723">
    <property type="term" value="F:RNA binding"/>
    <property type="evidence" value="ECO:0007669"/>
    <property type="project" value="UniProtKB-KW"/>
</dbReference>
<dbReference type="InterPro" id="IPR015946">
    <property type="entry name" value="KH_dom-like_a/b"/>
</dbReference>
<name>A0A645IPL7_9ZZZZ</name>
<evidence type="ECO:0000313" key="3">
    <source>
        <dbReference type="EMBL" id="MPN53271.1"/>
    </source>
</evidence>
<keyword evidence="2" id="KW-0694">RNA-binding</keyword>
<dbReference type="Pfam" id="PF13083">
    <property type="entry name" value="KH_KhpA-B"/>
    <property type="match status" value="1"/>
</dbReference>
<dbReference type="SUPFAM" id="SSF54814">
    <property type="entry name" value="Prokaryotic type KH domain (KH-domain type II)"/>
    <property type="match status" value="1"/>
</dbReference>
<dbReference type="InterPro" id="IPR009019">
    <property type="entry name" value="KH_sf_prok-type"/>
</dbReference>
<proteinExistence type="inferred from homology"/>
<keyword evidence="1" id="KW-0963">Cytoplasm</keyword>
<accession>A0A645IPL7</accession>
<reference evidence="3" key="1">
    <citation type="submission" date="2019-08" db="EMBL/GenBank/DDBJ databases">
        <authorList>
            <person name="Kucharzyk K."/>
            <person name="Murdoch R.W."/>
            <person name="Higgins S."/>
            <person name="Loffler F."/>
        </authorList>
    </citation>
    <scope>NUCLEOTIDE SEQUENCE</scope>
</reference>
<dbReference type="HAMAP" id="MF_00088">
    <property type="entry name" value="KhpA"/>
    <property type="match status" value="1"/>
</dbReference>
<sequence length="76" mass="8617">MDKLVKYIAEQLVEYKDELDVQAVEKENEVVIEVRVKDSDMGKIIGKKGRIAKDIRTIVKAATANAPKKYVVEIIE</sequence>
<dbReference type="PROSITE" id="PS50084">
    <property type="entry name" value="KH_TYPE_1"/>
    <property type="match status" value="1"/>
</dbReference>
<evidence type="ECO:0000256" key="2">
    <source>
        <dbReference type="ARBA" id="ARBA00022884"/>
    </source>
</evidence>
<protein>
    <submittedName>
        <fullName evidence="3">Uncharacterized protein</fullName>
    </submittedName>
</protein>
<dbReference type="CDD" id="cd22533">
    <property type="entry name" value="KH-II_YlqC-like"/>
    <property type="match status" value="1"/>
</dbReference>
<organism evidence="3">
    <name type="scientific">bioreactor metagenome</name>
    <dbReference type="NCBI Taxonomy" id="1076179"/>
    <lineage>
        <taxon>unclassified sequences</taxon>
        <taxon>metagenomes</taxon>
        <taxon>ecological metagenomes</taxon>
    </lineage>
</organism>
<gene>
    <name evidence="3" type="ORF">SDC9_200935</name>
</gene>
<dbReference type="PANTHER" id="PTHR34654">
    <property type="entry name" value="UPF0109 PROTEIN SCO5592"/>
    <property type="match status" value="1"/>
</dbReference>